<dbReference type="GO" id="GO:0003677">
    <property type="term" value="F:DNA binding"/>
    <property type="evidence" value="ECO:0007669"/>
    <property type="project" value="UniProtKB-KW"/>
</dbReference>
<dbReference type="Pfam" id="PF12836">
    <property type="entry name" value="HHH_3"/>
    <property type="match status" value="1"/>
</dbReference>
<dbReference type="NCBIfam" id="TIGR00426">
    <property type="entry name" value="competence protein ComEA helix-hairpin-helix repeat region"/>
    <property type="match status" value="1"/>
</dbReference>
<name>A0ABS9SVE8_9ACTN</name>
<dbReference type="InterPro" id="IPR019554">
    <property type="entry name" value="Soluble_ligand-bd"/>
</dbReference>
<dbReference type="Gene3D" id="1.10.150.320">
    <property type="entry name" value="Photosystem II 12 kDa extrinsic protein"/>
    <property type="match status" value="1"/>
</dbReference>
<feature type="compositionally biased region" description="Low complexity" evidence="1">
    <location>
        <begin position="291"/>
        <end position="308"/>
    </location>
</feature>
<dbReference type="InterPro" id="IPR051675">
    <property type="entry name" value="Endo/Exo/Phosphatase_dom_1"/>
</dbReference>
<comment type="caution">
    <text evidence="3">The sequence shown here is derived from an EMBL/GenBank/DDBJ whole genome shotgun (WGS) entry which is preliminary data.</text>
</comment>
<dbReference type="PANTHER" id="PTHR21180:SF32">
    <property type="entry name" value="ENDONUCLEASE_EXONUCLEASE_PHOSPHATASE FAMILY DOMAIN-CONTAINING PROTEIN 1"/>
    <property type="match status" value="1"/>
</dbReference>
<evidence type="ECO:0000313" key="3">
    <source>
        <dbReference type="EMBL" id="MCH6160240.1"/>
    </source>
</evidence>
<evidence type="ECO:0000313" key="4">
    <source>
        <dbReference type="Proteomes" id="UP001166784"/>
    </source>
</evidence>
<organism evidence="3 4">
    <name type="scientific">Streptomyces marispadix</name>
    <dbReference type="NCBI Taxonomy" id="2922868"/>
    <lineage>
        <taxon>Bacteria</taxon>
        <taxon>Bacillati</taxon>
        <taxon>Actinomycetota</taxon>
        <taxon>Actinomycetes</taxon>
        <taxon>Kitasatosporales</taxon>
        <taxon>Streptomycetaceae</taxon>
        <taxon>Streptomyces</taxon>
    </lineage>
</organism>
<feature type="region of interest" description="Disordered" evidence="1">
    <location>
        <begin position="94"/>
        <end position="114"/>
    </location>
</feature>
<keyword evidence="3" id="KW-0238">DNA-binding</keyword>
<feature type="domain" description="Soluble ligand binding" evidence="2">
    <location>
        <begin position="209"/>
        <end position="261"/>
    </location>
</feature>
<accession>A0ABS9SVE8</accession>
<dbReference type="PANTHER" id="PTHR21180">
    <property type="entry name" value="ENDONUCLEASE/EXONUCLEASE/PHOSPHATASE FAMILY DOMAIN-CONTAINING PROTEIN 1"/>
    <property type="match status" value="1"/>
</dbReference>
<dbReference type="Proteomes" id="UP001166784">
    <property type="component" value="Unassembled WGS sequence"/>
</dbReference>
<feature type="region of interest" description="Disordered" evidence="1">
    <location>
        <begin position="257"/>
        <end position="308"/>
    </location>
</feature>
<dbReference type="Gene3D" id="3.10.560.10">
    <property type="entry name" value="Outer membrane lipoprotein wza domain like"/>
    <property type="match status" value="1"/>
</dbReference>
<evidence type="ECO:0000259" key="2">
    <source>
        <dbReference type="Pfam" id="PF10531"/>
    </source>
</evidence>
<feature type="compositionally biased region" description="Gly residues" evidence="1">
    <location>
        <begin position="275"/>
        <end position="290"/>
    </location>
</feature>
<gene>
    <name evidence="3" type="ORF">MMA15_07340</name>
</gene>
<dbReference type="InterPro" id="IPR010994">
    <property type="entry name" value="RuvA_2-like"/>
</dbReference>
<proteinExistence type="predicted"/>
<keyword evidence="4" id="KW-1185">Reference proteome</keyword>
<feature type="compositionally biased region" description="Low complexity" evidence="1">
    <location>
        <begin position="176"/>
        <end position="193"/>
    </location>
</feature>
<dbReference type="Pfam" id="PF10531">
    <property type="entry name" value="SLBB"/>
    <property type="match status" value="1"/>
</dbReference>
<feature type="region of interest" description="Disordered" evidence="1">
    <location>
        <begin position="176"/>
        <end position="202"/>
    </location>
</feature>
<reference evidence="3" key="2">
    <citation type="journal article" date="2023" name="Int. J. Syst. Evol. Microbiol.">
        <title>Streptomyces marispadix sp. nov., isolated from marine beach sediment of the Northern Coast of Portugal.</title>
        <authorList>
            <person name="dos Santos J.D.N."/>
            <person name="Vitorino I.R."/>
            <person name="Kallscheuer N."/>
            <person name="Srivastava A."/>
            <person name="Krautwurst S."/>
            <person name="Marz M."/>
            <person name="Jogler C."/>
            <person name="Lobo Da Cunha A."/>
            <person name="Catita J."/>
            <person name="Goncalves H."/>
            <person name="Gonzalez I."/>
            <person name="Reyes F."/>
            <person name="Lage O.M."/>
        </authorList>
    </citation>
    <scope>NUCLEOTIDE SEQUENCE</scope>
    <source>
        <strain evidence="3">M600PL45_2</strain>
    </source>
</reference>
<sequence>MAGAPVLPRAAAVASARAAVRRGRERRAASRGTNAFHEAGAGAADGLKSRDGAAHAATYGASTGGGATAGASVGGASAAGASAGGASVAPAPIGRTELEVGGPPEGADPGPRMSAAAGRRSWLALAERLPLWVQLRCGIEPRTLLALAVVLVVAVGFAVHHFWTGRPEAVKAPAVERAPEEAAAGEPGDAGSPAGAGSGAGRLQGRRLVVDVGGKVRKPGIYKLPTGARVADALRAAGGVRPGTDVSGLNRARRIVDGEQIVAGRRTPGAPSAGSGAGRGANGPGGGASSGSGTAAAEAPGGAAQGAPVSLSSATVGELETLPGVGPVLAQHIVEYREEHGGFTSVSQLKEVDGIGDSRFADLEPKVSP</sequence>
<evidence type="ECO:0000256" key="1">
    <source>
        <dbReference type="SAM" id="MobiDB-lite"/>
    </source>
</evidence>
<reference evidence="3" key="1">
    <citation type="submission" date="2022-03" db="EMBL/GenBank/DDBJ databases">
        <authorList>
            <person name="Santos J.D.N."/>
            <person name="Kallscheuer N."/>
            <person name="Jogler C."/>
            <person name="Lage O.M."/>
        </authorList>
    </citation>
    <scope>NUCLEOTIDE SEQUENCE</scope>
    <source>
        <strain evidence="3">M600PL45_2</strain>
    </source>
</reference>
<dbReference type="InterPro" id="IPR004509">
    <property type="entry name" value="Competence_ComEA_HhH"/>
</dbReference>
<dbReference type="SUPFAM" id="SSF47781">
    <property type="entry name" value="RuvA domain 2-like"/>
    <property type="match status" value="1"/>
</dbReference>
<dbReference type="EMBL" id="JAKWJU010000002">
    <property type="protein sequence ID" value="MCH6160240.1"/>
    <property type="molecule type" value="Genomic_DNA"/>
</dbReference>
<protein>
    <submittedName>
        <fullName evidence="3">ComEA family DNA-binding protein</fullName>
    </submittedName>
</protein>